<name>A0A6M5YTT0_9BACT</name>
<dbReference type="AlphaFoldDB" id="A0A6M5YTT0"/>
<dbReference type="Proteomes" id="UP000503447">
    <property type="component" value="Chromosome"/>
</dbReference>
<feature type="compositionally biased region" description="Low complexity" evidence="1">
    <location>
        <begin position="597"/>
        <end position="617"/>
    </location>
</feature>
<evidence type="ECO:0000313" key="3">
    <source>
        <dbReference type="Proteomes" id="UP000503447"/>
    </source>
</evidence>
<feature type="region of interest" description="Disordered" evidence="1">
    <location>
        <begin position="512"/>
        <end position="531"/>
    </location>
</feature>
<accession>A0A6M5YTT0</accession>
<feature type="region of interest" description="Disordered" evidence="1">
    <location>
        <begin position="458"/>
        <end position="494"/>
    </location>
</feature>
<protein>
    <recommendedName>
        <fullName evidence="4">ATP-binding protein</fullName>
    </recommendedName>
</protein>
<dbReference type="RefSeq" id="WP_171471937.1">
    <property type="nucleotide sequence ID" value="NZ_CP053452.2"/>
</dbReference>
<keyword evidence="3" id="KW-1185">Reference proteome</keyword>
<reference evidence="3" key="1">
    <citation type="submission" date="2020-05" db="EMBL/GenBank/DDBJ databases">
        <title>Frigoriglobus tundricola gen. nov., sp. nov., a psychrotolerant cellulolytic planctomycete of the family Gemmataceae with two divergent copies of 16S rRNA gene.</title>
        <authorList>
            <person name="Kulichevskaya I.S."/>
            <person name="Ivanova A.A."/>
            <person name="Naumoff D.G."/>
            <person name="Beletsky A.V."/>
            <person name="Rijpstra W.I.C."/>
            <person name="Sinninghe Damste J.S."/>
            <person name="Mardanov A.V."/>
            <person name="Ravin N.V."/>
            <person name="Dedysh S.N."/>
        </authorList>
    </citation>
    <scope>NUCLEOTIDE SEQUENCE [LARGE SCALE GENOMIC DNA]</scope>
    <source>
        <strain evidence="3">PL17</strain>
    </source>
</reference>
<organism evidence="2 3">
    <name type="scientific">Frigoriglobus tundricola</name>
    <dbReference type="NCBI Taxonomy" id="2774151"/>
    <lineage>
        <taxon>Bacteria</taxon>
        <taxon>Pseudomonadati</taxon>
        <taxon>Planctomycetota</taxon>
        <taxon>Planctomycetia</taxon>
        <taxon>Gemmatales</taxon>
        <taxon>Gemmataceae</taxon>
        <taxon>Frigoriglobus</taxon>
    </lineage>
</organism>
<evidence type="ECO:0000256" key="1">
    <source>
        <dbReference type="SAM" id="MobiDB-lite"/>
    </source>
</evidence>
<evidence type="ECO:0008006" key="4">
    <source>
        <dbReference type="Google" id="ProtNLM"/>
    </source>
</evidence>
<feature type="region of interest" description="Disordered" evidence="1">
    <location>
        <begin position="590"/>
        <end position="617"/>
    </location>
</feature>
<dbReference type="EMBL" id="CP053452">
    <property type="protein sequence ID" value="QJW96332.1"/>
    <property type="molecule type" value="Genomic_DNA"/>
</dbReference>
<feature type="compositionally biased region" description="Low complexity" evidence="1">
    <location>
        <begin position="477"/>
        <end position="494"/>
    </location>
</feature>
<sequence>MTASVTDRPLTDRTRDVLKRAGNPFRNYFARNPDDEVCARFHVPELFAAERDLLHAIIDLYRYDPQTHSEVVPVLGNKGAGKTHLLHSIKHGQGGQWQLLVTPGVYQRDSDFLEYLLFQIIDTLLGGGKQKGVRPLDYVGDQLVRRQLGVALRELSDDERVELFPPPGLGRWARRLGLGTQQARERGEWLAENLSGYSNFARVPTPLGQSLADAGLTPQKAFDLVSAHVQKNEAHNTAGLMRRHIFQGFAKAALLRDESELANFLTYGFAELEFHVRPTRQDLVLALFKVLTDVFRSLKTPVVVAFDQLEDLLLARRTDDAHRTAEAFFAGIVQVMHQIDGLCFLIFAERGLWNRFVPSLDGYIQDRLNNPVHVPKHGTVKAIRLEAPAADLVRRVVEARLRPCLGELPPGGDPVPEIFPFGDEQVTRIARTEPTLRDMLQQFRHLFDHVVYGPEDAGVKPEVREQKAAPAADGPETETAPVAAARPEPAEPALELPERRFDVVAEMAALPPAPAEDPLSEPAPEPQEGVPTSRIAALLGDDTAPPPRQLSFKHVEMVEMPADPPADVPPPLPTMNDDVPMAVAVEEGHAPTDPVPEAEAAGPGAAGDAAPAALDGADALPPEPYLLDPIACLPALPPAAPEVPAVVPFPAPVSEFVPSSPVVKLTGGALVELWEQEQRSARRKLEPEGALTGATRELQAGLGAFLSLCHEHGVKVGPWRLQHVVNEWSYGDHPTYGVVTIAHWACKDGQPWRMGLGLFLARGAGKPKDLEVKLAVLETEPAMVDLLVLLRPEDDFGTTGKSKTLLQDSERRGKHTRLEPVSLDGFAQLYAFPRWLAAVHEALPEGAPLPNLADVIQEKCEKLLEQVCMPVQG</sequence>
<evidence type="ECO:0000313" key="2">
    <source>
        <dbReference type="EMBL" id="QJW96332.1"/>
    </source>
</evidence>
<feature type="compositionally biased region" description="Pro residues" evidence="1">
    <location>
        <begin position="512"/>
        <end position="525"/>
    </location>
</feature>
<feature type="compositionally biased region" description="Basic and acidic residues" evidence="1">
    <location>
        <begin position="458"/>
        <end position="467"/>
    </location>
</feature>
<dbReference type="KEGG" id="ftj:FTUN_3889"/>
<proteinExistence type="predicted"/>
<gene>
    <name evidence="2" type="ORF">FTUN_3889</name>
</gene>